<reference evidence="3" key="1">
    <citation type="journal article" date="2022" name="Int. J. Syst. Evol. Microbiol.">
        <title>Anaeromyxobacter oryzae sp. nov., Anaeromyxobacter diazotrophicus sp. nov. and Anaeromyxobacter paludicola sp. nov., isolated from paddy soils.</title>
        <authorList>
            <person name="Itoh H."/>
            <person name="Xu Z."/>
            <person name="Mise K."/>
            <person name="Masuda Y."/>
            <person name="Ushijima N."/>
            <person name="Hayakawa C."/>
            <person name="Shiratori Y."/>
            <person name="Senoo K."/>
        </authorList>
    </citation>
    <scope>NUCLEOTIDE SEQUENCE [LARGE SCALE GENOMIC DNA]</scope>
    <source>
        <strain evidence="3">Red232</strain>
    </source>
</reference>
<dbReference type="Gene3D" id="1.25.40.10">
    <property type="entry name" value="Tetratricopeptide repeat domain"/>
    <property type="match status" value="1"/>
</dbReference>
<dbReference type="PANTHER" id="PTHR44809:SF1">
    <property type="entry name" value="PROTEIN O-MANNOSYL-TRANSFERASE TMTC1"/>
    <property type="match status" value="1"/>
</dbReference>
<dbReference type="SUPFAM" id="SSF48452">
    <property type="entry name" value="TPR-like"/>
    <property type="match status" value="1"/>
</dbReference>
<dbReference type="SUPFAM" id="SSF46955">
    <property type="entry name" value="Putative DNA-binding domain"/>
    <property type="match status" value="1"/>
</dbReference>
<dbReference type="Pfam" id="PF13181">
    <property type="entry name" value="TPR_8"/>
    <property type="match status" value="1"/>
</dbReference>
<dbReference type="InterPro" id="IPR000551">
    <property type="entry name" value="MerR-type_HTH_dom"/>
</dbReference>
<dbReference type="Proteomes" id="UP001162891">
    <property type="component" value="Chromosome"/>
</dbReference>
<proteinExistence type="predicted"/>
<dbReference type="EMBL" id="AP025591">
    <property type="protein sequence ID" value="BDG04590.1"/>
    <property type="molecule type" value="Genomic_DNA"/>
</dbReference>
<organism evidence="2 3">
    <name type="scientific">Anaeromyxobacter oryzae</name>
    <dbReference type="NCBI Taxonomy" id="2918170"/>
    <lineage>
        <taxon>Bacteria</taxon>
        <taxon>Pseudomonadati</taxon>
        <taxon>Myxococcota</taxon>
        <taxon>Myxococcia</taxon>
        <taxon>Myxococcales</taxon>
        <taxon>Cystobacterineae</taxon>
        <taxon>Anaeromyxobacteraceae</taxon>
        <taxon>Anaeromyxobacter</taxon>
    </lineage>
</organism>
<dbReference type="InterPro" id="IPR009061">
    <property type="entry name" value="DNA-bd_dom_put_sf"/>
</dbReference>
<evidence type="ECO:0000313" key="2">
    <source>
        <dbReference type="EMBL" id="BDG04590.1"/>
    </source>
</evidence>
<dbReference type="InterPro" id="IPR052943">
    <property type="entry name" value="TMTC_O-mannosyl-trnsfr"/>
</dbReference>
<dbReference type="InterPro" id="IPR019734">
    <property type="entry name" value="TPR_rpt"/>
</dbReference>
<accession>A0ABN6MY31</accession>
<dbReference type="PANTHER" id="PTHR44809">
    <property type="match status" value="1"/>
</dbReference>
<evidence type="ECO:0000313" key="3">
    <source>
        <dbReference type="Proteomes" id="UP001162891"/>
    </source>
</evidence>
<dbReference type="InterPro" id="IPR011990">
    <property type="entry name" value="TPR-like_helical_dom_sf"/>
</dbReference>
<feature type="domain" description="HTH merR-type" evidence="1">
    <location>
        <begin position="4"/>
        <end position="71"/>
    </location>
</feature>
<name>A0ABN6MY31_9BACT</name>
<dbReference type="SMART" id="SM00028">
    <property type="entry name" value="TPR"/>
    <property type="match status" value="3"/>
</dbReference>
<evidence type="ECO:0000259" key="1">
    <source>
        <dbReference type="Pfam" id="PF13411"/>
    </source>
</evidence>
<dbReference type="Pfam" id="PF13411">
    <property type="entry name" value="MerR_1"/>
    <property type="match status" value="1"/>
</dbReference>
<dbReference type="Gene3D" id="1.10.1660.10">
    <property type="match status" value="1"/>
</dbReference>
<protein>
    <recommendedName>
        <fullName evidence="1">HTH merR-type domain-containing protein</fullName>
    </recommendedName>
</protein>
<dbReference type="RefSeq" id="WP_248353009.1">
    <property type="nucleotide sequence ID" value="NZ_AP025591.1"/>
</dbReference>
<sequence>MWGYRAQDVARMLGLSVDEVRRFARAGFVDARRGPRNELRFSFQDLVLLRAAAGLVHAQLPAARVRRALRQLREQLPAGRSLASVHVAAEGEEVVVQDGGARWAPESGQVLLDFDVSDLARRVAPLVRAAARKRAPGKLDAESWYQWGCDLEDGAPAEAREAYREALDLEPDHPGAHLNLGRLLHEGGDPRAAEYHYRRALADPAHRATAAFNLGVALEDQGLLDEALLAYARAVEADAGLADAHHNLARLLERLGRKADALRHLAAYRRLVRG</sequence>
<dbReference type="Pfam" id="PF13432">
    <property type="entry name" value="TPR_16"/>
    <property type="match status" value="1"/>
</dbReference>
<gene>
    <name evidence="2" type="ORF">AMOR_35860</name>
</gene>
<keyword evidence="3" id="KW-1185">Reference proteome</keyword>